<name>A0AAU7DT18_9BACT</name>
<dbReference type="GO" id="GO:0006508">
    <property type="term" value="P:proteolysis"/>
    <property type="evidence" value="ECO:0007669"/>
    <property type="project" value="UniProtKB-KW"/>
</dbReference>
<keyword evidence="3" id="KW-0378">Hydrolase</keyword>
<keyword evidence="1" id="KW-0645">Protease</keyword>
<evidence type="ECO:0000256" key="5">
    <source>
        <dbReference type="ARBA" id="ARBA00023049"/>
    </source>
</evidence>
<evidence type="ECO:0000313" key="7">
    <source>
        <dbReference type="EMBL" id="XBH20177.1"/>
    </source>
</evidence>
<dbReference type="PANTHER" id="PTHR34858">
    <property type="entry name" value="CYSO-CYSTEINE PEPTIDASE"/>
    <property type="match status" value="1"/>
</dbReference>
<dbReference type="PROSITE" id="PS50249">
    <property type="entry name" value="MPN"/>
    <property type="match status" value="1"/>
</dbReference>
<keyword evidence="5" id="KW-0482">Metalloprotease</keyword>
<gene>
    <name evidence="7" type="ORF">P8935_00980</name>
</gene>
<protein>
    <submittedName>
        <fullName evidence="7">M67 family metallopeptidase</fullName>
    </submittedName>
</protein>
<accession>A0AAU7DT18</accession>
<keyword evidence="4" id="KW-0862">Zinc</keyword>
<dbReference type="SUPFAM" id="SSF102712">
    <property type="entry name" value="JAB1/MPN domain"/>
    <property type="match status" value="1"/>
</dbReference>
<dbReference type="PANTHER" id="PTHR34858:SF1">
    <property type="entry name" value="CYSO-CYSTEINE PEPTIDASE"/>
    <property type="match status" value="1"/>
</dbReference>
<keyword evidence="2" id="KW-0479">Metal-binding</keyword>
<reference evidence="7" key="1">
    <citation type="submission" date="2023-03" db="EMBL/GenBank/DDBJ databases">
        <title>Edaphobacter sp.</title>
        <authorList>
            <person name="Huber K.J."/>
            <person name="Papendorf J."/>
            <person name="Pilke C."/>
            <person name="Bunk B."/>
            <person name="Sproeer C."/>
            <person name="Pester M."/>
        </authorList>
    </citation>
    <scope>NUCLEOTIDE SEQUENCE</scope>
    <source>
        <strain evidence="7">DSM 110680</strain>
    </source>
</reference>
<dbReference type="EMBL" id="CP121196">
    <property type="protein sequence ID" value="XBH20177.1"/>
    <property type="molecule type" value="Genomic_DNA"/>
</dbReference>
<dbReference type="GO" id="GO:0008270">
    <property type="term" value="F:zinc ion binding"/>
    <property type="evidence" value="ECO:0007669"/>
    <property type="project" value="TreeGrafter"/>
</dbReference>
<dbReference type="Gene3D" id="3.40.140.10">
    <property type="entry name" value="Cytidine Deaminase, domain 2"/>
    <property type="match status" value="1"/>
</dbReference>
<evidence type="ECO:0000256" key="2">
    <source>
        <dbReference type="ARBA" id="ARBA00022723"/>
    </source>
</evidence>
<dbReference type="InterPro" id="IPR037518">
    <property type="entry name" value="MPN"/>
</dbReference>
<dbReference type="CDD" id="cd08070">
    <property type="entry name" value="MPN_like"/>
    <property type="match status" value="1"/>
</dbReference>
<dbReference type="InterPro" id="IPR028090">
    <property type="entry name" value="JAB_dom_prok"/>
</dbReference>
<sequence>MLSMNKSVYRELRSHGEETYPHECCGVLIGSSEVEGWAVVRAVRANNVRTDSPQDRYAIEPLELVKILREARSLNLEIAGFYHSHPDHPAMWSQTDLAEAHWLGCSYLITEVADGHAVVTNSFLLSGISEEDKQFIPQRIELLG</sequence>
<evidence type="ECO:0000256" key="1">
    <source>
        <dbReference type="ARBA" id="ARBA00022670"/>
    </source>
</evidence>
<dbReference type="InterPro" id="IPR000555">
    <property type="entry name" value="JAMM/MPN+_dom"/>
</dbReference>
<evidence type="ECO:0000256" key="4">
    <source>
        <dbReference type="ARBA" id="ARBA00022833"/>
    </source>
</evidence>
<dbReference type="InterPro" id="IPR051929">
    <property type="entry name" value="VirAsm_ModProt"/>
</dbReference>
<dbReference type="GO" id="GO:0008235">
    <property type="term" value="F:metalloexopeptidase activity"/>
    <property type="evidence" value="ECO:0007669"/>
    <property type="project" value="TreeGrafter"/>
</dbReference>
<feature type="domain" description="MPN" evidence="6">
    <location>
        <begin position="2"/>
        <end position="129"/>
    </location>
</feature>
<dbReference type="FunFam" id="3.40.140.10:FF:000085">
    <property type="entry name" value="Mov34/MPN/PAD-1 family protein"/>
    <property type="match status" value="1"/>
</dbReference>
<evidence type="ECO:0000256" key="3">
    <source>
        <dbReference type="ARBA" id="ARBA00022801"/>
    </source>
</evidence>
<evidence type="ECO:0000259" key="6">
    <source>
        <dbReference type="PROSITE" id="PS50249"/>
    </source>
</evidence>
<dbReference type="AlphaFoldDB" id="A0AAU7DT18"/>
<dbReference type="SMART" id="SM00232">
    <property type="entry name" value="JAB_MPN"/>
    <property type="match status" value="1"/>
</dbReference>
<proteinExistence type="predicted"/>
<dbReference type="Pfam" id="PF14464">
    <property type="entry name" value="Prok-JAB"/>
    <property type="match status" value="1"/>
</dbReference>
<organism evidence="7">
    <name type="scientific">Telmatobacter sp. DSM 110680</name>
    <dbReference type="NCBI Taxonomy" id="3036704"/>
    <lineage>
        <taxon>Bacteria</taxon>
        <taxon>Pseudomonadati</taxon>
        <taxon>Acidobacteriota</taxon>
        <taxon>Terriglobia</taxon>
        <taxon>Terriglobales</taxon>
        <taxon>Acidobacteriaceae</taxon>
        <taxon>Telmatobacter</taxon>
    </lineage>
</organism>